<gene>
    <name evidence="2" type="ORF">LOTGIDRAFT_153411</name>
</gene>
<dbReference type="PANTHER" id="PTHR31025:SF9">
    <property type="entry name" value="SI:DKEY-286J15.1"/>
    <property type="match status" value="1"/>
</dbReference>
<proteinExistence type="predicted"/>
<dbReference type="OrthoDB" id="6490245at2759"/>
<dbReference type="RefSeq" id="XP_009055554.1">
    <property type="nucleotide sequence ID" value="XM_009057306.1"/>
</dbReference>
<protein>
    <submittedName>
        <fullName evidence="2">Uncharacterized protein</fullName>
    </submittedName>
</protein>
<name>V3ZR98_LOTGI</name>
<dbReference type="Proteomes" id="UP000030746">
    <property type="component" value="Unassembled WGS sequence"/>
</dbReference>
<dbReference type="PANTHER" id="PTHR31025">
    <property type="entry name" value="SI:CH211-196P9.1-RELATED"/>
    <property type="match status" value="1"/>
</dbReference>
<accession>V3ZR98</accession>
<dbReference type="GeneID" id="20235965"/>
<keyword evidence="1" id="KW-0472">Membrane</keyword>
<keyword evidence="3" id="KW-1185">Reference proteome</keyword>
<dbReference type="KEGG" id="lgi:LOTGIDRAFT_153411"/>
<keyword evidence="1" id="KW-1133">Transmembrane helix</keyword>
<evidence type="ECO:0000313" key="3">
    <source>
        <dbReference type="Proteomes" id="UP000030746"/>
    </source>
</evidence>
<dbReference type="EMBL" id="KB201890">
    <property type="protein sequence ID" value="ESO93938.1"/>
    <property type="molecule type" value="Genomic_DNA"/>
</dbReference>
<evidence type="ECO:0000313" key="2">
    <source>
        <dbReference type="EMBL" id="ESO93938.1"/>
    </source>
</evidence>
<dbReference type="HOGENOM" id="CLU_1295663_0_0_1"/>
<keyword evidence="1" id="KW-0812">Transmembrane</keyword>
<sequence>MYLLATFTSMYGNIKVLILAEFHRLSEFDIDERLLSCIKEYGMALIKLSTNANVILEEMADESSIDNNTFFNDFLVQGFIGLYKDSVAKIYLFHVHSGFAGYMALISICLLFNEDPLKIFFPVESRPDNISTPLILYAGESVHTANTFTIIVDETEVAEAFEILFSTFYVFNIQYTKKALNFYMFIQRFVLNMNDKTPPPRKVLSVITKLTNK</sequence>
<reference evidence="2 3" key="1">
    <citation type="journal article" date="2013" name="Nature">
        <title>Insights into bilaterian evolution from three spiralian genomes.</title>
        <authorList>
            <person name="Simakov O."/>
            <person name="Marletaz F."/>
            <person name="Cho S.J."/>
            <person name="Edsinger-Gonzales E."/>
            <person name="Havlak P."/>
            <person name="Hellsten U."/>
            <person name="Kuo D.H."/>
            <person name="Larsson T."/>
            <person name="Lv J."/>
            <person name="Arendt D."/>
            <person name="Savage R."/>
            <person name="Osoegawa K."/>
            <person name="de Jong P."/>
            <person name="Grimwood J."/>
            <person name="Chapman J.A."/>
            <person name="Shapiro H."/>
            <person name="Aerts A."/>
            <person name="Otillar R.P."/>
            <person name="Terry A.Y."/>
            <person name="Boore J.L."/>
            <person name="Grigoriev I.V."/>
            <person name="Lindberg D.R."/>
            <person name="Seaver E.C."/>
            <person name="Weisblat D.A."/>
            <person name="Putnam N.H."/>
            <person name="Rokhsar D.S."/>
        </authorList>
    </citation>
    <scope>NUCLEOTIDE SEQUENCE [LARGE SCALE GENOMIC DNA]</scope>
</reference>
<feature type="transmembrane region" description="Helical" evidence="1">
    <location>
        <begin position="91"/>
        <end position="112"/>
    </location>
</feature>
<dbReference type="AlphaFoldDB" id="V3ZR98"/>
<dbReference type="CTD" id="20235965"/>
<evidence type="ECO:0000256" key="1">
    <source>
        <dbReference type="SAM" id="Phobius"/>
    </source>
</evidence>
<organism evidence="2 3">
    <name type="scientific">Lottia gigantea</name>
    <name type="common">Giant owl limpet</name>
    <dbReference type="NCBI Taxonomy" id="225164"/>
    <lineage>
        <taxon>Eukaryota</taxon>
        <taxon>Metazoa</taxon>
        <taxon>Spiralia</taxon>
        <taxon>Lophotrochozoa</taxon>
        <taxon>Mollusca</taxon>
        <taxon>Gastropoda</taxon>
        <taxon>Patellogastropoda</taxon>
        <taxon>Lottioidea</taxon>
        <taxon>Lottiidae</taxon>
        <taxon>Lottia</taxon>
    </lineage>
</organism>